<name>V5G1Q3_BYSSN</name>
<dbReference type="Proteomes" id="UP000018001">
    <property type="component" value="Unassembled WGS sequence"/>
</dbReference>
<comment type="caution">
    <text evidence="2">The sequence shown here is derived from an EMBL/GenBank/DDBJ whole genome shotgun (WGS) entry which is preliminary data.</text>
</comment>
<dbReference type="eggNOG" id="ENOG502T54Z">
    <property type="taxonomic scope" value="Eukaryota"/>
</dbReference>
<dbReference type="AlphaFoldDB" id="V5G1Q3"/>
<dbReference type="EMBL" id="BAUL01000239">
    <property type="protein sequence ID" value="GAD98313.1"/>
    <property type="molecule type" value="Genomic_DNA"/>
</dbReference>
<reference evidence="3" key="1">
    <citation type="journal article" date="2014" name="Genome Announc.">
        <title>Draft genome sequence of the formaldehyde-resistant fungus Byssochlamys spectabilis No. 5 (anamorph Paecilomyces variotii No. 5) (NBRC109023).</title>
        <authorList>
            <person name="Oka T."/>
            <person name="Ekino K."/>
            <person name="Fukuda K."/>
            <person name="Nomura Y."/>
        </authorList>
    </citation>
    <scope>NUCLEOTIDE SEQUENCE [LARGE SCALE GENOMIC DNA]</scope>
    <source>
        <strain evidence="3">No. 5 / NBRC 109023</strain>
    </source>
</reference>
<dbReference type="OrthoDB" id="4521144at2759"/>
<feature type="chain" id="PRO_5004733565" evidence="1">
    <location>
        <begin position="26"/>
        <end position="284"/>
    </location>
</feature>
<dbReference type="InParanoid" id="V5G1Q3"/>
<feature type="signal peptide" evidence="1">
    <location>
        <begin position="1"/>
        <end position="25"/>
    </location>
</feature>
<accession>V5G1Q3</accession>
<evidence type="ECO:0000313" key="2">
    <source>
        <dbReference type="EMBL" id="GAD98313.1"/>
    </source>
</evidence>
<keyword evidence="3" id="KW-1185">Reference proteome</keyword>
<proteinExistence type="predicted"/>
<sequence length="284" mass="30810">MLTETVILITMLPFLGVGMLPATWAAAVPSESPGPPKTYNVTQDAVQDSDWVPASVIRVDFPGVPDGHDRRSYLETRDPTRSLSGLGNCLLNSVPGWPKKGPSKEQLDHCITTTMGIEMGKRNLPGDILPPTKDGSFLNGVCTTGYDILSNFVEDHDMESLSHQICDKLVTLGTQAVTKGAGNLPAIITIQGGHRKGDAFVHKNRMVQVVASVLNFANFGKSKLIDLCQSTIQYQAETCTAPLRHGAFYAKTGHIVKASTSWWRDPKQKVQAIFDLGFAMPGTF</sequence>
<evidence type="ECO:0000256" key="1">
    <source>
        <dbReference type="SAM" id="SignalP"/>
    </source>
</evidence>
<evidence type="ECO:0000313" key="3">
    <source>
        <dbReference type="Proteomes" id="UP000018001"/>
    </source>
</evidence>
<dbReference type="HOGENOM" id="CLU_1069503_0_0_1"/>
<organism evidence="2 3">
    <name type="scientific">Byssochlamys spectabilis (strain No. 5 / NBRC 109023)</name>
    <name type="common">Paecilomyces variotii</name>
    <dbReference type="NCBI Taxonomy" id="1356009"/>
    <lineage>
        <taxon>Eukaryota</taxon>
        <taxon>Fungi</taxon>
        <taxon>Dikarya</taxon>
        <taxon>Ascomycota</taxon>
        <taxon>Pezizomycotina</taxon>
        <taxon>Eurotiomycetes</taxon>
        <taxon>Eurotiomycetidae</taxon>
        <taxon>Eurotiales</taxon>
        <taxon>Thermoascaceae</taxon>
        <taxon>Paecilomyces</taxon>
    </lineage>
</organism>
<protein>
    <submittedName>
        <fullName evidence="2">Uncharacterized protein</fullName>
    </submittedName>
</protein>
<keyword evidence="1" id="KW-0732">Signal</keyword>
<gene>
    <name evidence="2" type="ORF">PVAR5_7005</name>
</gene>